<feature type="transmembrane region" description="Helical" evidence="1">
    <location>
        <begin position="6"/>
        <end position="29"/>
    </location>
</feature>
<dbReference type="EMBL" id="FRXN01000001">
    <property type="protein sequence ID" value="SHO60890.1"/>
    <property type="molecule type" value="Genomic_DNA"/>
</dbReference>
<evidence type="ECO:0000313" key="3">
    <source>
        <dbReference type="Proteomes" id="UP000184609"/>
    </source>
</evidence>
<keyword evidence="1" id="KW-0812">Transmembrane</keyword>
<dbReference type="AlphaFoldDB" id="A0A1M7Z7Z4"/>
<protein>
    <submittedName>
        <fullName evidence="2">Uncharacterized protein</fullName>
    </submittedName>
</protein>
<dbReference type="STRING" id="1073327.SAMN04488108_1097"/>
<dbReference type="Proteomes" id="UP000184609">
    <property type="component" value="Unassembled WGS sequence"/>
</dbReference>
<dbReference type="RefSeq" id="WP_073570705.1">
    <property type="nucleotide sequence ID" value="NZ_FRXN01000001.1"/>
</dbReference>
<gene>
    <name evidence="2" type="ORF">SAMN04488108_1097</name>
</gene>
<name>A0A1M7Z7Z4_9BACT</name>
<reference evidence="3" key="1">
    <citation type="submission" date="2016-12" db="EMBL/GenBank/DDBJ databases">
        <authorList>
            <person name="Varghese N."/>
            <person name="Submissions S."/>
        </authorList>
    </citation>
    <scope>NUCLEOTIDE SEQUENCE [LARGE SCALE GENOMIC DNA]</scope>
    <source>
        <strain evidence="3">DSM 25035</strain>
    </source>
</reference>
<dbReference type="OrthoDB" id="828295at2"/>
<keyword evidence="3" id="KW-1185">Reference proteome</keyword>
<keyword evidence="1" id="KW-1133">Transmembrane helix</keyword>
<keyword evidence="1" id="KW-0472">Membrane</keyword>
<proteinExistence type="predicted"/>
<evidence type="ECO:0000313" key="2">
    <source>
        <dbReference type="EMBL" id="SHO60890.1"/>
    </source>
</evidence>
<sequence>MLDLLWSIFDLAIIILFVFFFLLVIRLGISQLQKKWRFIAIPAILIGTFSLIKQNKPDQGKDSPIGLEYSVDQIIVPVSSINDLNISIVRGKEDNEINPYLSNSYLSGFVLGRVWKQEGIQEKEGRIEILGSVNYYLFGIDLMSFPRTVIIKPKSDYETPNFKHEFSS</sequence>
<organism evidence="2 3">
    <name type="scientific">Algoriphagus zhangzhouensis</name>
    <dbReference type="NCBI Taxonomy" id="1073327"/>
    <lineage>
        <taxon>Bacteria</taxon>
        <taxon>Pseudomonadati</taxon>
        <taxon>Bacteroidota</taxon>
        <taxon>Cytophagia</taxon>
        <taxon>Cytophagales</taxon>
        <taxon>Cyclobacteriaceae</taxon>
        <taxon>Algoriphagus</taxon>
    </lineage>
</organism>
<accession>A0A1M7Z7Z4</accession>
<evidence type="ECO:0000256" key="1">
    <source>
        <dbReference type="SAM" id="Phobius"/>
    </source>
</evidence>